<reference evidence="1 2" key="1">
    <citation type="journal article" date="2020" name="Microorganisms">
        <title>Osmotic Adaptation and Compatible Solute Biosynthesis of Phototrophic Bacteria as Revealed from Genome Analyses.</title>
        <authorList>
            <person name="Imhoff J.F."/>
            <person name="Rahn T."/>
            <person name="Kunzel S."/>
            <person name="Keller A."/>
            <person name="Neulinger S.C."/>
        </authorList>
    </citation>
    <scope>NUCLEOTIDE SEQUENCE [LARGE SCALE GENOMIC DNA]</scope>
    <source>
        <strain evidence="1 2">DSM 9895</strain>
    </source>
</reference>
<dbReference type="Proteomes" id="UP001296873">
    <property type="component" value="Unassembled WGS sequence"/>
</dbReference>
<evidence type="ECO:0000313" key="1">
    <source>
        <dbReference type="EMBL" id="MBK1668056.1"/>
    </source>
</evidence>
<comment type="caution">
    <text evidence="1">The sequence shown here is derived from an EMBL/GenBank/DDBJ whole genome shotgun (WGS) entry which is preliminary data.</text>
</comment>
<keyword evidence="2" id="KW-1185">Reference proteome</keyword>
<accession>A0ABS1DC73</accession>
<dbReference type="RefSeq" id="WP_200340225.1">
    <property type="nucleotide sequence ID" value="NZ_NRRL01000016.1"/>
</dbReference>
<gene>
    <name evidence="1" type="ORF">CKO28_08400</name>
</gene>
<organism evidence="1 2">
    <name type="scientific">Rhodovibrio sodomensis</name>
    <dbReference type="NCBI Taxonomy" id="1088"/>
    <lineage>
        <taxon>Bacteria</taxon>
        <taxon>Pseudomonadati</taxon>
        <taxon>Pseudomonadota</taxon>
        <taxon>Alphaproteobacteria</taxon>
        <taxon>Rhodospirillales</taxon>
        <taxon>Rhodovibrionaceae</taxon>
        <taxon>Rhodovibrio</taxon>
    </lineage>
</organism>
<dbReference type="EMBL" id="NRRL01000016">
    <property type="protein sequence ID" value="MBK1668056.1"/>
    <property type="molecule type" value="Genomic_DNA"/>
</dbReference>
<sequence length="82" mass="9171">MEATGRRIADTLPADSREAVMTPYLLAVAEATPVFARLPMRKRPWCGLRVEALFLPLARDGRSVDMVLTYGSKPRDHAPSRF</sequence>
<evidence type="ECO:0000313" key="2">
    <source>
        <dbReference type="Proteomes" id="UP001296873"/>
    </source>
</evidence>
<protein>
    <submittedName>
        <fullName evidence="1">Uncharacterized protein</fullName>
    </submittedName>
</protein>
<name>A0ABS1DC73_9PROT</name>
<proteinExistence type="predicted"/>